<keyword evidence="3" id="KW-1185">Reference proteome</keyword>
<evidence type="ECO:0000313" key="3">
    <source>
        <dbReference type="Proteomes" id="UP000014071"/>
    </source>
</evidence>
<feature type="compositionally biased region" description="Basic and acidic residues" evidence="1">
    <location>
        <begin position="10"/>
        <end position="20"/>
    </location>
</feature>
<dbReference type="RefSeq" id="XP_012189047.1">
    <property type="nucleotide sequence ID" value="XM_012333657.1"/>
</dbReference>
<organism evidence="2 3">
    <name type="scientific">Pseudozyma hubeiensis (strain SY62)</name>
    <name type="common">Yeast</name>
    <dbReference type="NCBI Taxonomy" id="1305764"/>
    <lineage>
        <taxon>Eukaryota</taxon>
        <taxon>Fungi</taxon>
        <taxon>Dikarya</taxon>
        <taxon>Basidiomycota</taxon>
        <taxon>Ustilaginomycotina</taxon>
        <taxon>Ustilaginomycetes</taxon>
        <taxon>Ustilaginales</taxon>
        <taxon>Ustilaginaceae</taxon>
        <taxon>Pseudozyma</taxon>
    </lineage>
</organism>
<reference evidence="3" key="1">
    <citation type="journal article" date="2013" name="Genome Announc.">
        <title>Draft genome sequence of the basidiomycetous yeast-like fungus Pseudozyma hubeiensis SY62, which produces an abundant amount of the biosurfactant mannosylerythritol lipids.</title>
        <authorList>
            <person name="Konishi M."/>
            <person name="Hatada Y."/>
            <person name="Horiuchi J."/>
        </authorList>
    </citation>
    <scope>NUCLEOTIDE SEQUENCE [LARGE SCALE GENOMIC DNA]</scope>
    <source>
        <strain evidence="3">SY62</strain>
    </source>
</reference>
<name>R9PBL1_PSEHS</name>
<dbReference type="Proteomes" id="UP000014071">
    <property type="component" value="Unassembled WGS sequence"/>
</dbReference>
<protein>
    <submittedName>
        <fullName evidence="2">Uncharacterized protein</fullName>
    </submittedName>
</protein>
<sequence>MHAQTDVEASDSKRQREREGSRLDWPLYVPDVSGVATNSAAREQARLFFRELHSTLVQVSSHARLGADHDNCVDLELIRRRRNGSSNVCRSASRVGPRLCDLPLAVMGNDESDGCGIRKAASWSAHLRHLGRRSNSEGTFLVKALDSIWQLRKATM</sequence>
<dbReference type="HOGENOM" id="CLU_1687457_0_0_1"/>
<feature type="region of interest" description="Disordered" evidence="1">
    <location>
        <begin position="1"/>
        <end position="20"/>
    </location>
</feature>
<accession>R9PBL1</accession>
<dbReference type="GeneID" id="24108326"/>
<dbReference type="EMBL" id="DF238795">
    <property type="protein sequence ID" value="GAC95460.1"/>
    <property type="molecule type" value="Genomic_DNA"/>
</dbReference>
<evidence type="ECO:0000256" key="1">
    <source>
        <dbReference type="SAM" id="MobiDB-lite"/>
    </source>
</evidence>
<dbReference type="AlphaFoldDB" id="R9PBL1"/>
<evidence type="ECO:0000313" key="2">
    <source>
        <dbReference type="EMBL" id="GAC95460.1"/>
    </source>
</evidence>
<gene>
    <name evidence="2" type="ORF">PHSY_003036</name>
</gene>
<proteinExistence type="predicted"/>